<proteinExistence type="predicted"/>
<feature type="compositionally biased region" description="Basic and acidic residues" evidence="5">
    <location>
        <begin position="329"/>
        <end position="346"/>
    </location>
</feature>
<dbReference type="PANTHER" id="PTHR39469">
    <property type="entry name" value="CHROMOSOME 1, WHOLE GENOME SHOTGUN SEQUENCE"/>
    <property type="match status" value="1"/>
</dbReference>
<feature type="compositionally biased region" description="Basic and acidic residues" evidence="5">
    <location>
        <begin position="281"/>
        <end position="319"/>
    </location>
</feature>
<feature type="compositionally biased region" description="Polar residues" evidence="5">
    <location>
        <begin position="722"/>
        <end position="734"/>
    </location>
</feature>
<dbReference type="EMBL" id="OUUZ01000016">
    <property type="protein sequence ID" value="SPQ26038.1"/>
    <property type="molecule type" value="Genomic_DNA"/>
</dbReference>
<feature type="region of interest" description="Disordered" evidence="5">
    <location>
        <begin position="683"/>
        <end position="758"/>
    </location>
</feature>
<keyword evidence="3 6" id="KW-1133">Transmembrane helix</keyword>
<feature type="domain" description="TM7S3/TM198-like" evidence="7">
    <location>
        <begin position="66"/>
        <end position="269"/>
    </location>
</feature>
<evidence type="ECO:0000259" key="7">
    <source>
        <dbReference type="Pfam" id="PF13886"/>
    </source>
</evidence>
<organism evidence="8 9">
    <name type="scientific">Thermothielavioides terrestris</name>
    <dbReference type="NCBI Taxonomy" id="2587410"/>
    <lineage>
        <taxon>Eukaryota</taxon>
        <taxon>Fungi</taxon>
        <taxon>Dikarya</taxon>
        <taxon>Ascomycota</taxon>
        <taxon>Pezizomycotina</taxon>
        <taxon>Sordariomycetes</taxon>
        <taxon>Sordariomycetidae</taxon>
        <taxon>Sordariales</taxon>
        <taxon>Chaetomiaceae</taxon>
        <taxon>Thermothielavioides</taxon>
    </lineage>
</organism>
<feature type="compositionally biased region" description="Basic and acidic residues" evidence="5">
    <location>
        <begin position="388"/>
        <end position="416"/>
    </location>
</feature>
<protein>
    <submittedName>
        <fullName evidence="8">315403be-c6a5-49dd-b71d-d5c69440cf92</fullName>
    </submittedName>
</protein>
<feature type="region of interest" description="Disordered" evidence="5">
    <location>
        <begin position="281"/>
        <end position="610"/>
    </location>
</feature>
<dbReference type="AlphaFoldDB" id="A0A3S4BPT9"/>
<feature type="region of interest" description="Disordered" evidence="5">
    <location>
        <begin position="923"/>
        <end position="942"/>
    </location>
</feature>
<dbReference type="Pfam" id="PF13886">
    <property type="entry name" value="TM7S3_TM198"/>
    <property type="match status" value="1"/>
</dbReference>
<feature type="transmembrane region" description="Helical" evidence="6">
    <location>
        <begin position="145"/>
        <end position="164"/>
    </location>
</feature>
<comment type="subcellular location">
    <subcellularLocation>
        <location evidence="1">Membrane</location>
        <topology evidence="1">Multi-pass membrane protein</topology>
    </subcellularLocation>
</comment>
<name>A0A3S4BPT9_9PEZI</name>
<feature type="compositionally biased region" description="Low complexity" evidence="5">
    <location>
        <begin position="685"/>
        <end position="715"/>
    </location>
</feature>
<feature type="transmembrane region" description="Helical" evidence="6">
    <location>
        <begin position="170"/>
        <end position="189"/>
    </location>
</feature>
<feature type="compositionally biased region" description="Polar residues" evidence="5">
    <location>
        <begin position="348"/>
        <end position="357"/>
    </location>
</feature>
<feature type="transmembrane region" description="Helical" evidence="6">
    <location>
        <begin position="62"/>
        <end position="81"/>
    </location>
</feature>
<evidence type="ECO:0000256" key="4">
    <source>
        <dbReference type="ARBA" id="ARBA00023136"/>
    </source>
</evidence>
<feature type="transmembrane region" description="Helical" evidence="6">
    <location>
        <begin position="115"/>
        <end position="138"/>
    </location>
</feature>
<sequence length="1037" mass="109649">MSCDGPGTTALATPTTVLDTALITSQSSSRYASSTSSFPSPTGEALFNEGQLPLEPQITPGWAVAGTILLGTGIVHALCGIRAKRVHTFFSTAFLASLGTTVLILYLMTPPVSSAVQGAFVVAAVCTGAALGGLAVLFIDLAECLGCLLGGFSFSMWLLTLRPGALVPSASGKVVFIAAFSLAGFCLYFSRWTRTYGLMACTSFSGATATVLGIDCFGRAGLKEFWAYIWALNDKLFPEGAVTYPLTRGIRVELAVTVLLFIVGIVSQLKLWRLIRDRRNKSGEDSSDEERALPDEEENIGRQVEEVTSRERREWERVYGDGGSAPDVSHTEVDDSDSVQHEDHSKRTSATSSTEIQSPADLPPDGEVPAEPSEKKPAEQAIMANDADDGRVMVRVVHDDVPEKDAADRTAEREQGGDGPVEPSVDSTARRSPHNVPGPQVIPLPFKIPVSGDERGRGRSSVAGSVDLGDGSSVAAVADEEEGAEERAPSVQAQEPDLEAENPARAVRGQESFRNGLVQQSAGNGLEEDQAGDRRASPIQPAKVLRVDSDSIVATLDDESDHGDADTAVLDSSPRLPEGEEDKNEADADGRNVPLHKKGDGSSKDTASAESLRTVVARLTRQNLPPALPEVALMYRTNEWAKHLSIAEVPELDTLQSPEPIPDTAVEDPAHLDVVGLQQTAENGAPAPAAPRASSAMSSYAHNAASRSTLRTSLSGSEIGLDTQSGQKPGQPTGTAHHRHSASISTPNLVSDGPVPGANASSRLPTLIGMREMLLRSRASGSFSAFNNDAVNMPTDPSITRRPPSDAGSVRNYPMPSADAHLDDVPLSQRRAMMRQSSLSLAGGPPPAPALPVPTADSIAFDSHQPARHRNVPTEAVRQAKLANFRNSVAADLRTTPLVPNPSTAKRLSSRMLGLMTPAARASASASMPSLHTTTPAATTPTPARAFATPTPGIAPAAATAAAGAAERANSRGDALRSIELQRSILLGQKEAEAARRRAALAERERFQREFEERMRSGALMGAHRDAMRRLQGAVKG</sequence>
<evidence type="ECO:0000256" key="3">
    <source>
        <dbReference type="ARBA" id="ARBA00022989"/>
    </source>
</evidence>
<evidence type="ECO:0000256" key="5">
    <source>
        <dbReference type="SAM" id="MobiDB-lite"/>
    </source>
</evidence>
<keyword evidence="4 6" id="KW-0472">Membrane</keyword>
<evidence type="ECO:0000256" key="1">
    <source>
        <dbReference type="ARBA" id="ARBA00004141"/>
    </source>
</evidence>
<reference evidence="8 9" key="1">
    <citation type="submission" date="2018-04" db="EMBL/GenBank/DDBJ databases">
        <authorList>
            <person name="Huttner S."/>
            <person name="Dainat J."/>
        </authorList>
    </citation>
    <scope>NUCLEOTIDE SEQUENCE [LARGE SCALE GENOMIC DNA]</scope>
</reference>
<feature type="transmembrane region" description="Helical" evidence="6">
    <location>
        <begin position="88"/>
        <end position="109"/>
    </location>
</feature>
<evidence type="ECO:0000313" key="8">
    <source>
        <dbReference type="EMBL" id="SPQ26038.1"/>
    </source>
</evidence>
<dbReference type="Proteomes" id="UP000289323">
    <property type="component" value="Unassembled WGS sequence"/>
</dbReference>
<evidence type="ECO:0000313" key="9">
    <source>
        <dbReference type="Proteomes" id="UP000289323"/>
    </source>
</evidence>
<gene>
    <name evidence="8" type="ORF">TT172_LOCUS8457</name>
</gene>
<evidence type="ECO:0000256" key="2">
    <source>
        <dbReference type="ARBA" id="ARBA00022692"/>
    </source>
</evidence>
<accession>A0A3S4BPT9</accession>
<dbReference type="GO" id="GO:0016020">
    <property type="term" value="C:membrane"/>
    <property type="evidence" value="ECO:0007669"/>
    <property type="project" value="UniProtKB-SubCell"/>
</dbReference>
<dbReference type="PANTHER" id="PTHR39469:SF1">
    <property type="entry name" value="DUF4203 DOMAIN-CONTAINING PROTEIN"/>
    <property type="match status" value="1"/>
</dbReference>
<dbReference type="InterPro" id="IPR025256">
    <property type="entry name" value="TM7S3/TM198-like_dom"/>
</dbReference>
<evidence type="ECO:0000256" key="6">
    <source>
        <dbReference type="SAM" id="Phobius"/>
    </source>
</evidence>
<keyword evidence="2 6" id="KW-0812">Transmembrane</keyword>
<feature type="transmembrane region" description="Helical" evidence="6">
    <location>
        <begin position="254"/>
        <end position="272"/>
    </location>
</feature>